<evidence type="ECO:0000256" key="4">
    <source>
        <dbReference type="ARBA" id="ARBA00022723"/>
    </source>
</evidence>
<dbReference type="Proteomes" id="UP001497392">
    <property type="component" value="Unassembled WGS sequence"/>
</dbReference>
<dbReference type="InterPro" id="IPR013785">
    <property type="entry name" value="Aldolase_TIM"/>
</dbReference>
<dbReference type="EC" id="4.1.3.4" evidence="3"/>
<feature type="domain" description="Pyruvate carboxyltransferase" evidence="7">
    <location>
        <begin position="34"/>
        <end position="301"/>
    </location>
</feature>
<comment type="similarity">
    <text evidence="2">Belongs to the HMG-CoA lyase family.</text>
</comment>
<reference evidence="8 9" key="1">
    <citation type="submission" date="2024-06" db="EMBL/GenBank/DDBJ databases">
        <authorList>
            <person name="Kraege A."/>
            <person name="Thomma B."/>
        </authorList>
    </citation>
    <scope>NUCLEOTIDE SEQUENCE [LARGE SCALE GENOMIC DNA]</scope>
</reference>
<evidence type="ECO:0000256" key="6">
    <source>
        <dbReference type="ARBA" id="ARBA00049877"/>
    </source>
</evidence>
<gene>
    <name evidence="8" type="primary">g4922</name>
    <name evidence="8" type="ORF">VP750_LOCUS4203</name>
</gene>
<name>A0ABP1FUE9_9CHLO</name>
<dbReference type="InterPro" id="IPR000138">
    <property type="entry name" value="HMG_CoA_lyase_AS"/>
</dbReference>
<dbReference type="NCBIfam" id="NF004283">
    <property type="entry name" value="PRK05692.1"/>
    <property type="match status" value="1"/>
</dbReference>
<dbReference type="Gene3D" id="3.20.20.70">
    <property type="entry name" value="Aldolase class I"/>
    <property type="match status" value="1"/>
</dbReference>
<dbReference type="CDD" id="cd07938">
    <property type="entry name" value="DRE_TIM_HMGL"/>
    <property type="match status" value="1"/>
</dbReference>
<evidence type="ECO:0000256" key="1">
    <source>
        <dbReference type="ARBA" id="ARBA00005143"/>
    </source>
</evidence>
<dbReference type="PANTHER" id="PTHR42738:SF7">
    <property type="entry name" value="HYDROXYMETHYLGLUTARYL-COA LYASE"/>
    <property type="match status" value="1"/>
</dbReference>
<evidence type="ECO:0000256" key="3">
    <source>
        <dbReference type="ARBA" id="ARBA00012910"/>
    </source>
</evidence>
<dbReference type="PROSITE" id="PS01062">
    <property type="entry name" value="HMG_COA_LYASE"/>
    <property type="match status" value="1"/>
</dbReference>
<dbReference type="Pfam" id="PF00682">
    <property type="entry name" value="HMGL-like"/>
    <property type="match status" value="1"/>
</dbReference>
<evidence type="ECO:0000259" key="7">
    <source>
        <dbReference type="PROSITE" id="PS50991"/>
    </source>
</evidence>
<comment type="pathway">
    <text evidence="1">Metabolic intermediate metabolism; (S)-3-hydroxy-3-methylglutaryl-CoA degradation; acetoacetate from (S)-3-hydroxy-3-methylglutaryl-CoA: step 1/1.</text>
</comment>
<keyword evidence="4" id="KW-0479">Metal-binding</keyword>
<comment type="catalytic activity">
    <reaction evidence="6">
        <text>(3S)-3-hydroxy-3-methylglutaryl-CoA = acetoacetate + acetyl-CoA</text>
        <dbReference type="Rhea" id="RHEA:24404"/>
        <dbReference type="ChEBI" id="CHEBI:13705"/>
        <dbReference type="ChEBI" id="CHEBI:43074"/>
        <dbReference type="ChEBI" id="CHEBI:57288"/>
        <dbReference type="EC" id="4.1.3.4"/>
    </reaction>
</comment>
<dbReference type="PANTHER" id="PTHR42738">
    <property type="entry name" value="HYDROXYMETHYLGLUTARYL-COA LYASE"/>
    <property type="match status" value="1"/>
</dbReference>
<dbReference type="InterPro" id="IPR043594">
    <property type="entry name" value="HMGL"/>
</dbReference>
<protein>
    <recommendedName>
        <fullName evidence="3">hydroxymethylglutaryl-CoA lyase</fullName>
        <ecNumber evidence="3">4.1.3.4</ecNumber>
    </recommendedName>
</protein>
<keyword evidence="9" id="KW-1185">Reference proteome</keyword>
<evidence type="ECO:0000256" key="5">
    <source>
        <dbReference type="ARBA" id="ARBA00023239"/>
    </source>
</evidence>
<sequence length="337" mass="35829">MLKAKRLLALKHSISWRYFSLGTDFLGARLPDSVTIVEVGPRDGLQNEKQTIPTEVKVELIHRLGHAGLKVIEATSFVSPKWVPQLADSADVLQQINRHPDVRYPVLTPNMKGLQRALEAGAEEVAIFAAASETFSRRNTNCSIDESMKRFTDICQAAKEARVQVRGYVSCAVGCPYEGQVAPAAAADVAARLYELGCYEVSMGDTNGVGTPATVAAMFQACTKALPVKALAAHMHDTYGQGCANVLTALQMGVSVVDTSVAGLGGCPYSPGAQGNVATEDVVYMLSGFGIHHGVDLDKLVDASAFICGALKRDTMANVSQAMLAARKRSEAEALSA</sequence>
<accession>A0ABP1FUE9</accession>
<evidence type="ECO:0000313" key="8">
    <source>
        <dbReference type="EMBL" id="CAL5222544.1"/>
    </source>
</evidence>
<keyword evidence="5" id="KW-0456">Lyase</keyword>
<dbReference type="InterPro" id="IPR000891">
    <property type="entry name" value="PYR_CT"/>
</dbReference>
<organism evidence="8 9">
    <name type="scientific">Coccomyxa viridis</name>
    <dbReference type="NCBI Taxonomy" id="1274662"/>
    <lineage>
        <taxon>Eukaryota</taxon>
        <taxon>Viridiplantae</taxon>
        <taxon>Chlorophyta</taxon>
        <taxon>core chlorophytes</taxon>
        <taxon>Trebouxiophyceae</taxon>
        <taxon>Trebouxiophyceae incertae sedis</taxon>
        <taxon>Coccomyxaceae</taxon>
        <taxon>Coccomyxa</taxon>
    </lineage>
</organism>
<evidence type="ECO:0000313" key="9">
    <source>
        <dbReference type="Proteomes" id="UP001497392"/>
    </source>
</evidence>
<dbReference type="EMBL" id="CAXHTA020000007">
    <property type="protein sequence ID" value="CAL5222544.1"/>
    <property type="molecule type" value="Genomic_DNA"/>
</dbReference>
<dbReference type="PROSITE" id="PS50991">
    <property type="entry name" value="PYR_CT"/>
    <property type="match status" value="1"/>
</dbReference>
<dbReference type="SUPFAM" id="SSF51569">
    <property type="entry name" value="Aldolase"/>
    <property type="match status" value="1"/>
</dbReference>
<proteinExistence type="inferred from homology"/>
<evidence type="ECO:0000256" key="2">
    <source>
        <dbReference type="ARBA" id="ARBA00009405"/>
    </source>
</evidence>
<comment type="caution">
    <text evidence="8">The sequence shown here is derived from an EMBL/GenBank/DDBJ whole genome shotgun (WGS) entry which is preliminary data.</text>
</comment>